<keyword evidence="1" id="KW-0238">DNA-binding</keyword>
<dbReference type="InterPro" id="IPR001357">
    <property type="entry name" value="BRCT_dom"/>
</dbReference>
<organism evidence="5 6">
    <name type="scientific">Porites lobata</name>
    <dbReference type="NCBI Taxonomy" id="104759"/>
    <lineage>
        <taxon>Eukaryota</taxon>
        <taxon>Metazoa</taxon>
        <taxon>Cnidaria</taxon>
        <taxon>Anthozoa</taxon>
        <taxon>Hexacorallia</taxon>
        <taxon>Scleractinia</taxon>
        <taxon>Fungiina</taxon>
        <taxon>Poritidae</taxon>
        <taxon>Porites</taxon>
    </lineage>
</organism>
<dbReference type="PANTHER" id="PTHR46584">
    <property type="entry name" value="HMG DOMAIN-CONTAINING PROTEIN 4"/>
    <property type="match status" value="1"/>
</dbReference>
<dbReference type="InterPro" id="IPR036910">
    <property type="entry name" value="HMG_box_dom_sf"/>
</dbReference>
<gene>
    <name evidence="5" type="ORF">PLOB_00028747</name>
</gene>
<sequence length="271" mass="31095">MVINLTPRKKHIKVATSSKERPIDVALDQLREPTPQPLKNHRFIISRNIAERGEKEKVNTEKLAEIINNLGGIVFSGDVEKAADASLIIITSQKEINKATQKLNKTLVMAYRLGWKIISKKLILEARNTNTLPSTSHYELDLTSIRNAPASNVVHAKVFTKSSMINNHQVVGGHRELKKKLRESSKRKNSEKEMPQKSLSKKPCTAYVMFSKQMWKSIIKENPHFTMHEVNSVVSEMWKQVGNEDRSAYRQKALENYERRLEHYNSADRQP</sequence>
<dbReference type="PROSITE" id="PS50118">
    <property type="entry name" value="HMG_BOX_2"/>
    <property type="match status" value="1"/>
</dbReference>
<protein>
    <recommendedName>
        <fullName evidence="7">HMG box domain-containing protein</fullName>
    </recommendedName>
</protein>
<feature type="domain" description="BRCT" evidence="4">
    <location>
        <begin position="33"/>
        <end position="140"/>
    </location>
</feature>
<evidence type="ECO:0000256" key="2">
    <source>
        <dbReference type="SAM" id="MobiDB-lite"/>
    </source>
</evidence>
<reference evidence="5 6" key="1">
    <citation type="submission" date="2022-05" db="EMBL/GenBank/DDBJ databases">
        <authorList>
            <consortium name="Genoscope - CEA"/>
            <person name="William W."/>
        </authorList>
    </citation>
    <scope>NUCLEOTIDE SEQUENCE [LARGE SCALE GENOMIC DNA]</scope>
</reference>
<comment type="caution">
    <text evidence="5">The sequence shown here is derived from an EMBL/GenBank/DDBJ whole genome shotgun (WGS) entry which is preliminary data.</text>
</comment>
<dbReference type="PROSITE" id="PS50172">
    <property type="entry name" value="BRCT"/>
    <property type="match status" value="1"/>
</dbReference>
<dbReference type="Gene3D" id="1.10.30.10">
    <property type="entry name" value="High mobility group box domain"/>
    <property type="match status" value="1"/>
</dbReference>
<evidence type="ECO:0008006" key="7">
    <source>
        <dbReference type="Google" id="ProtNLM"/>
    </source>
</evidence>
<feature type="domain" description="HMG box" evidence="3">
    <location>
        <begin position="200"/>
        <end position="268"/>
    </location>
</feature>
<dbReference type="SMART" id="SM00398">
    <property type="entry name" value="HMG"/>
    <property type="match status" value="1"/>
</dbReference>
<dbReference type="EMBL" id="CALNXK010000036">
    <property type="protein sequence ID" value="CAH3121977.1"/>
    <property type="molecule type" value="Genomic_DNA"/>
</dbReference>
<dbReference type="Proteomes" id="UP001159405">
    <property type="component" value="Unassembled WGS sequence"/>
</dbReference>
<dbReference type="InterPro" id="IPR009071">
    <property type="entry name" value="HMG_box_dom"/>
</dbReference>
<evidence type="ECO:0000259" key="3">
    <source>
        <dbReference type="PROSITE" id="PS50118"/>
    </source>
</evidence>
<evidence type="ECO:0000313" key="6">
    <source>
        <dbReference type="Proteomes" id="UP001159405"/>
    </source>
</evidence>
<name>A0ABN8NUW7_9CNID</name>
<dbReference type="CDD" id="cd00084">
    <property type="entry name" value="HMG-box_SF"/>
    <property type="match status" value="1"/>
</dbReference>
<feature type="compositionally biased region" description="Basic and acidic residues" evidence="2">
    <location>
        <begin position="182"/>
        <end position="195"/>
    </location>
</feature>
<evidence type="ECO:0000256" key="1">
    <source>
        <dbReference type="PROSITE-ProRule" id="PRU00267"/>
    </source>
</evidence>
<dbReference type="InterPro" id="IPR042477">
    <property type="entry name" value="HMGXB4"/>
</dbReference>
<evidence type="ECO:0000313" key="5">
    <source>
        <dbReference type="EMBL" id="CAH3121977.1"/>
    </source>
</evidence>
<keyword evidence="1" id="KW-0539">Nucleus</keyword>
<dbReference type="PANTHER" id="PTHR46584:SF1">
    <property type="entry name" value="HMG DOMAIN-CONTAINING PROTEIN 4"/>
    <property type="match status" value="1"/>
</dbReference>
<accession>A0ABN8NUW7</accession>
<feature type="DNA-binding region" description="HMG box" evidence="1">
    <location>
        <begin position="200"/>
        <end position="268"/>
    </location>
</feature>
<keyword evidence="6" id="KW-1185">Reference proteome</keyword>
<proteinExistence type="predicted"/>
<dbReference type="Pfam" id="PF00505">
    <property type="entry name" value="HMG_box"/>
    <property type="match status" value="1"/>
</dbReference>
<feature type="region of interest" description="Disordered" evidence="2">
    <location>
        <begin position="171"/>
        <end position="200"/>
    </location>
</feature>
<dbReference type="SUPFAM" id="SSF47095">
    <property type="entry name" value="HMG-box"/>
    <property type="match status" value="1"/>
</dbReference>
<evidence type="ECO:0000259" key="4">
    <source>
        <dbReference type="PROSITE" id="PS50172"/>
    </source>
</evidence>